<dbReference type="OrthoDB" id="4552871at2"/>
<protein>
    <submittedName>
        <fullName evidence="2">Uncharacterized protein</fullName>
    </submittedName>
</protein>
<dbReference type="RefSeq" id="WP_071928365.1">
    <property type="nucleotide sequence ID" value="NZ_CP018082.1"/>
</dbReference>
<dbReference type="KEGG" id="nsl:BOX37_15860"/>
<evidence type="ECO:0000313" key="3">
    <source>
        <dbReference type="Proteomes" id="UP000183810"/>
    </source>
</evidence>
<evidence type="ECO:0000313" key="2">
    <source>
        <dbReference type="EMBL" id="APE35178.1"/>
    </source>
</evidence>
<dbReference type="Proteomes" id="UP000183810">
    <property type="component" value="Chromosome"/>
</dbReference>
<feature type="transmembrane region" description="Helical" evidence="1">
    <location>
        <begin position="292"/>
        <end position="314"/>
    </location>
</feature>
<keyword evidence="1" id="KW-1133">Transmembrane helix</keyword>
<keyword evidence="3" id="KW-1185">Reference proteome</keyword>
<feature type="transmembrane region" description="Helical" evidence="1">
    <location>
        <begin position="145"/>
        <end position="166"/>
    </location>
</feature>
<feature type="transmembrane region" description="Helical" evidence="1">
    <location>
        <begin position="213"/>
        <end position="231"/>
    </location>
</feature>
<reference evidence="2" key="1">
    <citation type="submission" date="2016-11" db="EMBL/GenBank/DDBJ databases">
        <authorList>
            <person name="Jaros S."/>
            <person name="Januszkiewicz K."/>
            <person name="Wedrychowicz H."/>
        </authorList>
    </citation>
    <scope>NUCLEOTIDE SEQUENCE [LARGE SCALE GENOMIC DNA]</scope>
    <source>
        <strain evidence="2">Y48</strain>
    </source>
</reference>
<feature type="transmembrane region" description="Helical" evidence="1">
    <location>
        <begin position="243"/>
        <end position="262"/>
    </location>
</feature>
<feature type="transmembrane region" description="Helical" evidence="1">
    <location>
        <begin position="320"/>
        <end position="340"/>
    </location>
</feature>
<feature type="transmembrane region" description="Helical" evidence="1">
    <location>
        <begin position="352"/>
        <end position="371"/>
    </location>
</feature>
<dbReference type="AlphaFoldDB" id="A0A1J0VT40"/>
<sequence>MSAVFRGSGGEPASESVGRLLDEIDELVEESMRGGEPRTGYNFGDPSYPPCPNPHCTEPWHGLAVTARMAFMRDYSGLDPDYDYDTDDSPVLCAGSARAGGWQPAPEDVIEAWRAAQLATFSEWTEPEVPAPETPVARAEKLWTALARPAVLIVVVSWLIALVSMLLPPAQWRWLTIGVGIMAPMWFGWLYARAETILPAGYARRRLRARPTALAAAALMIVVGWIPAHWGRSAPADAGDVRAGYFALLVACAVACLGHAVVQVGRVRLRASAEQEEFDAAEHGESLYLRGFGWMLFVLPITLLFGWIVGYFAFQPAAMWAAVALVTVIVATFFLEAAVVKIVTKAHDSVDIPMIVFFTIGIGALLVWSVLRLAAAPLRL</sequence>
<dbReference type="EMBL" id="CP018082">
    <property type="protein sequence ID" value="APE35178.1"/>
    <property type="molecule type" value="Genomic_DNA"/>
</dbReference>
<name>A0A1J0VT40_9NOCA</name>
<gene>
    <name evidence="2" type="ORF">BOX37_15860</name>
</gene>
<proteinExistence type="predicted"/>
<keyword evidence="1" id="KW-0472">Membrane</keyword>
<organism evidence="2 3">
    <name type="scientific">Nocardia mangyaensis</name>
    <dbReference type="NCBI Taxonomy" id="2213200"/>
    <lineage>
        <taxon>Bacteria</taxon>
        <taxon>Bacillati</taxon>
        <taxon>Actinomycetota</taxon>
        <taxon>Actinomycetes</taxon>
        <taxon>Mycobacteriales</taxon>
        <taxon>Nocardiaceae</taxon>
        <taxon>Nocardia</taxon>
    </lineage>
</organism>
<feature type="transmembrane region" description="Helical" evidence="1">
    <location>
        <begin position="172"/>
        <end position="192"/>
    </location>
</feature>
<accession>A0A1J0VT40</accession>
<keyword evidence="1" id="KW-0812">Transmembrane</keyword>
<evidence type="ECO:0000256" key="1">
    <source>
        <dbReference type="SAM" id="Phobius"/>
    </source>
</evidence>